<accession>A0ABV6ESL1</accession>
<keyword evidence="3" id="KW-1185">Reference proteome</keyword>
<keyword evidence="1" id="KW-1133">Transmembrane helix</keyword>
<dbReference type="Proteomes" id="UP001589775">
    <property type="component" value="Unassembled WGS sequence"/>
</dbReference>
<name>A0ABV6ESL1_9BRAD</name>
<evidence type="ECO:0000256" key="1">
    <source>
        <dbReference type="SAM" id="Phobius"/>
    </source>
</evidence>
<evidence type="ECO:0000313" key="2">
    <source>
        <dbReference type="EMBL" id="MFC0241213.1"/>
    </source>
</evidence>
<organism evidence="2 3">
    <name type="scientific">Rhodopseudomonas telluris</name>
    <dbReference type="NCBI Taxonomy" id="644215"/>
    <lineage>
        <taxon>Bacteria</taxon>
        <taxon>Pseudomonadati</taxon>
        <taxon>Pseudomonadota</taxon>
        <taxon>Alphaproteobacteria</taxon>
        <taxon>Hyphomicrobiales</taxon>
        <taxon>Nitrobacteraceae</taxon>
        <taxon>Rhodopseudomonas</taxon>
    </lineage>
</organism>
<feature type="transmembrane region" description="Helical" evidence="1">
    <location>
        <begin position="6"/>
        <end position="31"/>
    </location>
</feature>
<sequence>MNFSAIFHQFATWTFRAAIAGGLVGVVYFAFRGDADMPGAQLVTAQHAASVSDALPCQPIGQMANGELVYSMDCVSPPLESASPTANAN</sequence>
<dbReference type="RefSeq" id="WP_378387949.1">
    <property type="nucleotide sequence ID" value="NZ_JBHLWM010000005.1"/>
</dbReference>
<proteinExistence type="predicted"/>
<reference evidence="2 3" key="1">
    <citation type="submission" date="2024-09" db="EMBL/GenBank/DDBJ databases">
        <authorList>
            <person name="Sun Q."/>
            <person name="Mori K."/>
        </authorList>
    </citation>
    <scope>NUCLEOTIDE SEQUENCE [LARGE SCALE GENOMIC DNA]</scope>
    <source>
        <strain evidence="2 3">KCTC 23279</strain>
    </source>
</reference>
<keyword evidence="1" id="KW-0472">Membrane</keyword>
<comment type="caution">
    <text evidence="2">The sequence shown here is derived from an EMBL/GenBank/DDBJ whole genome shotgun (WGS) entry which is preliminary data.</text>
</comment>
<evidence type="ECO:0000313" key="3">
    <source>
        <dbReference type="Proteomes" id="UP001589775"/>
    </source>
</evidence>
<keyword evidence="1" id="KW-0812">Transmembrane</keyword>
<gene>
    <name evidence="2" type="ORF">ACFFJ6_12080</name>
</gene>
<dbReference type="EMBL" id="JBHLWM010000005">
    <property type="protein sequence ID" value="MFC0241213.1"/>
    <property type="molecule type" value="Genomic_DNA"/>
</dbReference>
<protein>
    <submittedName>
        <fullName evidence="2">Uncharacterized protein</fullName>
    </submittedName>
</protein>